<dbReference type="CDD" id="cd20653">
    <property type="entry name" value="CYP81"/>
    <property type="match status" value="1"/>
</dbReference>
<keyword evidence="7 14" id="KW-1133">Transmembrane helix</keyword>
<dbReference type="PROSITE" id="PS00086">
    <property type="entry name" value="CYTOCHROME_P450"/>
    <property type="match status" value="1"/>
</dbReference>
<keyword evidence="6 12" id="KW-0479">Metal-binding</keyword>
<proteinExistence type="evidence at transcript level"/>
<keyword evidence="8 13" id="KW-0560">Oxidoreductase</keyword>
<evidence type="ECO:0000256" key="2">
    <source>
        <dbReference type="ARBA" id="ARBA00004370"/>
    </source>
</evidence>
<comment type="cofactor">
    <cofactor evidence="1 12">
        <name>heme</name>
        <dbReference type="ChEBI" id="CHEBI:30413"/>
    </cofactor>
</comment>
<dbReference type="GO" id="GO:0016705">
    <property type="term" value="F:oxidoreductase activity, acting on paired donors, with incorporation or reduction of molecular oxygen"/>
    <property type="evidence" value="ECO:0007669"/>
    <property type="project" value="InterPro"/>
</dbReference>
<evidence type="ECO:0000256" key="7">
    <source>
        <dbReference type="ARBA" id="ARBA00022989"/>
    </source>
</evidence>
<dbReference type="SMR" id="A0A5K7U6A3"/>
<keyword evidence="10 13" id="KW-0503">Monooxygenase</keyword>
<dbReference type="RefSeq" id="XP_022149523.1">
    <property type="nucleotide sequence ID" value="XM_022293831.1"/>
</dbReference>
<evidence type="ECO:0000313" key="17">
    <source>
        <dbReference type="RefSeq" id="XP_022149523.1"/>
    </source>
</evidence>
<keyword evidence="16" id="KW-1185">Reference proteome</keyword>
<keyword evidence="9 12" id="KW-0408">Iron</keyword>
<dbReference type="InterPro" id="IPR017972">
    <property type="entry name" value="Cyt_P450_CS"/>
</dbReference>
<dbReference type="GO" id="GO:0020037">
    <property type="term" value="F:heme binding"/>
    <property type="evidence" value="ECO:0007669"/>
    <property type="project" value="InterPro"/>
</dbReference>
<sequence>MENILLYFSLSLLSILVVRFLLRSPSGRKLPPSPAFRLPIIGHLHLLGRPAQHAFKKLADKYGPVFSLRFGSRLVVIITSPEAVKECFTKNDVVLAARPLLNSGKYMAYDNTIFAAASYGEHWRNLRRIGSIEIYSPTRLNKFLDSRGDEVKRLLRRLGESNNSPPPASAGFSTVKLEPLFAELTFNVVMRMVAGKSYFGENVSNEEEAKQFRYIMKEIFMISEASSPGDFIPIWNWIDPTGYEKKLKNIAKKVDIFLVNLIEEIRNRKGEGNTMVDHLLSMQVSEPQFFSDQIIKGLIWVIMLAGTDTQSGTLTWTMSHLLNNPEVLKKARAEIDTVVGRERLVEENDLSKMTYLQQVIAETLRLNPLPLLLPHCASEDCTIQGYHIPRDTMLLFNVWAIHRDPKLWDDALIFKPERHATLTIEDQYKYLPFGLGRRACPGGGMANRLVGLALATMIQCFEWKRVSDELVDMTVGNGITASRAFPLEAMCKPWPDMERVLVEEVGLVRK</sequence>
<dbReference type="OrthoDB" id="1055148at2759"/>
<keyword evidence="4 12" id="KW-0349">Heme</keyword>
<dbReference type="Pfam" id="PF00067">
    <property type="entry name" value="p450"/>
    <property type="match status" value="1"/>
</dbReference>
<dbReference type="PRINTS" id="PR00385">
    <property type="entry name" value="P450"/>
</dbReference>
<evidence type="ECO:0000256" key="10">
    <source>
        <dbReference type="ARBA" id="ARBA00023033"/>
    </source>
</evidence>
<dbReference type="InterPro" id="IPR050651">
    <property type="entry name" value="Plant_Cytochrome_P450_Monoox"/>
</dbReference>
<protein>
    <submittedName>
        <fullName evidence="15">Cytochrome P450 monooxygenase</fullName>
    </submittedName>
    <submittedName>
        <fullName evidence="17">Isoflavone 2'-hydroxylase-like</fullName>
    </submittedName>
</protein>
<accession>A0A5K7U6A3</accession>
<evidence type="ECO:0000256" key="6">
    <source>
        <dbReference type="ARBA" id="ARBA00022723"/>
    </source>
</evidence>
<dbReference type="InterPro" id="IPR001128">
    <property type="entry name" value="Cyt_P450"/>
</dbReference>
<dbReference type="GO" id="GO:0016020">
    <property type="term" value="C:membrane"/>
    <property type="evidence" value="ECO:0007669"/>
    <property type="project" value="UniProtKB-SubCell"/>
</dbReference>
<feature type="binding site" description="axial binding residue" evidence="12">
    <location>
        <position position="440"/>
    </location>
    <ligand>
        <name>heme</name>
        <dbReference type="ChEBI" id="CHEBI:30413"/>
    </ligand>
    <ligandPart>
        <name>Fe</name>
        <dbReference type="ChEBI" id="CHEBI:18248"/>
    </ligandPart>
</feature>
<evidence type="ECO:0000256" key="8">
    <source>
        <dbReference type="ARBA" id="ARBA00023002"/>
    </source>
</evidence>
<name>A0A5K7U6A3_MOMCH</name>
<dbReference type="InterPro" id="IPR002401">
    <property type="entry name" value="Cyt_P450_E_grp-I"/>
</dbReference>
<dbReference type="EMBL" id="LC456843">
    <property type="protein sequence ID" value="BBI21928.1"/>
    <property type="molecule type" value="mRNA"/>
</dbReference>
<comment type="subcellular location">
    <subcellularLocation>
        <location evidence="2">Membrane</location>
    </subcellularLocation>
</comment>
<evidence type="ECO:0000256" key="3">
    <source>
        <dbReference type="ARBA" id="ARBA00010617"/>
    </source>
</evidence>
<dbReference type="Proteomes" id="UP000504603">
    <property type="component" value="Unplaced"/>
</dbReference>
<evidence type="ECO:0000256" key="14">
    <source>
        <dbReference type="SAM" id="Phobius"/>
    </source>
</evidence>
<evidence type="ECO:0000256" key="1">
    <source>
        <dbReference type="ARBA" id="ARBA00001971"/>
    </source>
</evidence>
<evidence type="ECO:0000256" key="9">
    <source>
        <dbReference type="ARBA" id="ARBA00023004"/>
    </source>
</evidence>
<evidence type="ECO:0000256" key="5">
    <source>
        <dbReference type="ARBA" id="ARBA00022692"/>
    </source>
</evidence>
<reference evidence="15" key="1">
    <citation type="journal article" date="2019" name="J. Biol. Chem.">
        <title>Allylic hydroxylation of triterpenoids by a plant cytochrome P450 triggers key chemical transformations that produce a variety of bitter compounds.</title>
        <authorList>
            <person name="Takase S."/>
            <person name="Kera K."/>
            <person name="Nagashima Y."/>
            <person name="Mannen K."/>
            <person name="Hosouchi T."/>
            <person name="Shinpo S."/>
            <person name="Kawashima M."/>
            <person name="Kotake Y."/>
            <person name="Yamada H."/>
            <person name="Saga Y."/>
            <person name="Otaka J."/>
            <person name="Araya H."/>
            <person name="Kotera M."/>
            <person name="Suzuki H."/>
            <person name="Kushiro T."/>
        </authorList>
    </citation>
    <scope>NUCLEOTIDE SEQUENCE</scope>
</reference>
<dbReference type="FunFam" id="1.10.630.10:FF:000023">
    <property type="entry name" value="Cytochrome P450 family protein"/>
    <property type="match status" value="1"/>
</dbReference>
<dbReference type="PANTHER" id="PTHR47947:SF26">
    <property type="entry name" value="CYTOCHROME P450"/>
    <property type="match status" value="1"/>
</dbReference>
<keyword evidence="11 14" id="KW-0472">Membrane</keyword>
<dbReference type="Gene3D" id="1.10.630.10">
    <property type="entry name" value="Cytochrome P450"/>
    <property type="match status" value="1"/>
</dbReference>
<dbReference type="AlphaFoldDB" id="A0A5K7U6A3"/>
<evidence type="ECO:0000313" key="16">
    <source>
        <dbReference type="Proteomes" id="UP000504603"/>
    </source>
</evidence>
<feature type="transmembrane region" description="Helical" evidence="14">
    <location>
        <begin position="6"/>
        <end position="22"/>
    </location>
</feature>
<organism evidence="15">
    <name type="scientific">Momordica charantia</name>
    <name type="common">Bitter gourd</name>
    <name type="synonym">Balsam pear</name>
    <dbReference type="NCBI Taxonomy" id="3673"/>
    <lineage>
        <taxon>Eukaryota</taxon>
        <taxon>Viridiplantae</taxon>
        <taxon>Streptophyta</taxon>
        <taxon>Embryophyta</taxon>
        <taxon>Tracheophyta</taxon>
        <taxon>Spermatophyta</taxon>
        <taxon>Magnoliopsida</taxon>
        <taxon>eudicotyledons</taxon>
        <taxon>Gunneridae</taxon>
        <taxon>Pentapetalae</taxon>
        <taxon>rosids</taxon>
        <taxon>fabids</taxon>
        <taxon>Cucurbitales</taxon>
        <taxon>Cucurbitaceae</taxon>
        <taxon>Momordiceae</taxon>
        <taxon>Momordica</taxon>
    </lineage>
</organism>
<reference evidence="17" key="2">
    <citation type="submission" date="2025-04" db="UniProtKB">
        <authorList>
            <consortium name="RefSeq"/>
        </authorList>
    </citation>
    <scope>IDENTIFICATION</scope>
    <source>
        <strain evidence="17">OHB3-1</strain>
    </source>
</reference>
<evidence type="ECO:0000256" key="4">
    <source>
        <dbReference type="ARBA" id="ARBA00022617"/>
    </source>
</evidence>
<dbReference type="GO" id="GO:0004497">
    <property type="term" value="F:monooxygenase activity"/>
    <property type="evidence" value="ECO:0007669"/>
    <property type="project" value="UniProtKB-KW"/>
</dbReference>
<dbReference type="SUPFAM" id="SSF48264">
    <property type="entry name" value="Cytochrome P450"/>
    <property type="match status" value="1"/>
</dbReference>
<dbReference type="GO" id="GO:0005506">
    <property type="term" value="F:iron ion binding"/>
    <property type="evidence" value="ECO:0007669"/>
    <property type="project" value="InterPro"/>
</dbReference>
<gene>
    <name evidence="15" type="primary">McCYP81AQ19</name>
    <name evidence="17" type="synonym">LOC111017935</name>
</gene>
<evidence type="ECO:0000256" key="13">
    <source>
        <dbReference type="RuleBase" id="RU000461"/>
    </source>
</evidence>
<dbReference type="KEGG" id="mcha:111017935"/>
<dbReference type="PANTHER" id="PTHR47947">
    <property type="entry name" value="CYTOCHROME P450 82C3-RELATED"/>
    <property type="match status" value="1"/>
</dbReference>
<keyword evidence="5 14" id="KW-0812">Transmembrane</keyword>
<evidence type="ECO:0000256" key="12">
    <source>
        <dbReference type="PIRSR" id="PIRSR602401-1"/>
    </source>
</evidence>
<dbReference type="InterPro" id="IPR036396">
    <property type="entry name" value="Cyt_P450_sf"/>
</dbReference>
<evidence type="ECO:0000256" key="11">
    <source>
        <dbReference type="ARBA" id="ARBA00023136"/>
    </source>
</evidence>
<dbReference type="PRINTS" id="PR00463">
    <property type="entry name" value="EP450I"/>
</dbReference>
<comment type="similarity">
    <text evidence="3 13">Belongs to the cytochrome P450 family.</text>
</comment>
<evidence type="ECO:0000313" key="15">
    <source>
        <dbReference type="EMBL" id="BBI21928.1"/>
    </source>
</evidence>